<dbReference type="OrthoDB" id="670199at2759"/>
<sequence>MVFHTIYYASHTLNEAKKNYTTTKKELFVMDYMSKQVEIVVLPTNDAQSVVKFLKKSKLCSKWYGPYVITKVFPYGLVDFTKENETTFKVNEHQKMHLPVFVAQKSESMSDEEWDFEYQQFKEGTSLSDHLNEFQGIIDQMSRMGI</sequence>
<protein>
    <recommendedName>
        <fullName evidence="3">Reverse transcriptase RNase H-like domain-containing protein</fullName>
    </recommendedName>
</protein>
<dbReference type="EMBL" id="QJKJ01002262">
    <property type="protein sequence ID" value="RDY03592.1"/>
    <property type="molecule type" value="Genomic_DNA"/>
</dbReference>
<reference evidence="1" key="1">
    <citation type="submission" date="2018-05" db="EMBL/GenBank/DDBJ databases">
        <title>Draft genome of Mucuna pruriens seed.</title>
        <authorList>
            <person name="Nnadi N.E."/>
            <person name="Vos R."/>
            <person name="Hasami M.H."/>
            <person name="Devisetty U.K."/>
            <person name="Aguiy J.C."/>
        </authorList>
    </citation>
    <scope>NUCLEOTIDE SEQUENCE [LARGE SCALE GENOMIC DNA]</scope>
    <source>
        <strain evidence="1">JCA_2017</strain>
    </source>
</reference>
<comment type="caution">
    <text evidence="1">The sequence shown here is derived from an EMBL/GenBank/DDBJ whole genome shotgun (WGS) entry which is preliminary data.</text>
</comment>
<name>A0A371HLM9_MUCPR</name>
<dbReference type="AlphaFoldDB" id="A0A371HLM9"/>
<gene>
    <name evidence="1" type="ORF">CR513_12789</name>
</gene>
<evidence type="ECO:0000313" key="2">
    <source>
        <dbReference type="Proteomes" id="UP000257109"/>
    </source>
</evidence>
<feature type="non-terminal residue" evidence="1">
    <location>
        <position position="1"/>
    </location>
</feature>
<organism evidence="1 2">
    <name type="scientific">Mucuna pruriens</name>
    <name type="common">Velvet bean</name>
    <name type="synonym">Dolichos pruriens</name>
    <dbReference type="NCBI Taxonomy" id="157652"/>
    <lineage>
        <taxon>Eukaryota</taxon>
        <taxon>Viridiplantae</taxon>
        <taxon>Streptophyta</taxon>
        <taxon>Embryophyta</taxon>
        <taxon>Tracheophyta</taxon>
        <taxon>Spermatophyta</taxon>
        <taxon>Magnoliopsida</taxon>
        <taxon>eudicotyledons</taxon>
        <taxon>Gunneridae</taxon>
        <taxon>Pentapetalae</taxon>
        <taxon>rosids</taxon>
        <taxon>fabids</taxon>
        <taxon>Fabales</taxon>
        <taxon>Fabaceae</taxon>
        <taxon>Papilionoideae</taxon>
        <taxon>50 kb inversion clade</taxon>
        <taxon>NPAAA clade</taxon>
        <taxon>indigoferoid/millettioid clade</taxon>
        <taxon>Phaseoleae</taxon>
        <taxon>Mucuna</taxon>
    </lineage>
</organism>
<keyword evidence="2" id="KW-1185">Reference proteome</keyword>
<feature type="non-terminal residue" evidence="1">
    <location>
        <position position="146"/>
    </location>
</feature>
<evidence type="ECO:0008006" key="3">
    <source>
        <dbReference type="Google" id="ProtNLM"/>
    </source>
</evidence>
<evidence type="ECO:0000313" key="1">
    <source>
        <dbReference type="EMBL" id="RDY03592.1"/>
    </source>
</evidence>
<dbReference type="Proteomes" id="UP000257109">
    <property type="component" value="Unassembled WGS sequence"/>
</dbReference>
<proteinExistence type="predicted"/>
<accession>A0A371HLM9</accession>